<dbReference type="AlphaFoldDB" id="A0AAW0KQD7"/>
<accession>A0AAW0KQD7</accession>
<comment type="caution">
    <text evidence="2">The sequence shown here is derived from an EMBL/GenBank/DDBJ whole genome shotgun (WGS) entry which is preliminary data.</text>
</comment>
<proteinExistence type="predicted"/>
<sequence length="178" mass="19645">MNRTNVAAVNRAMVVVNGAMTNEYCSNASSSFGHGFLRVEFGSDCDFNPPFSLCYLIFFAMGVARRTILRNAMHLVEEFWTANKAKTENQAEPVPLVSWQPPPQGYYKVNIDGTAGVGVIIRDGTREVIVSKKWKCPLGSIEVEAKALEAEVNFARDVGIREAEFESDSLLVCNACKD</sequence>
<dbReference type="GO" id="GO:0003676">
    <property type="term" value="F:nucleic acid binding"/>
    <property type="evidence" value="ECO:0007669"/>
    <property type="project" value="InterPro"/>
</dbReference>
<dbReference type="GO" id="GO:0004523">
    <property type="term" value="F:RNA-DNA hybrid ribonuclease activity"/>
    <property type="evidence" value="ECO:0007669"/>
    <property type="project" value="InterPro"/>
</dbReference>
<name>A0AAW0KQD7_QUESU</name>
<dbReference type="PANTHER" id="PTHR47074:SF11">
    <property type="entry name" value="REVERSE TRANSCRIPTASE-LIKE PROTEIN"/>
    <property type="match status" value="1"/>
</dbReference>
<evidence type="ECO:0000259" key="1">
    <source>
        <dbReference type="Pfam" id="PF13456"/>
    </source>
</evidence>
<dbReference type="Pfam" id="PF13456">
    <property type="entry name" value="RVT_3"/>
    <property type="match status" value="1"/>
</dbReference>
<reference evidence="2 3" key="1">
    <citation type="journal article" date="2018" name="Sci. Data">
        <title>The draft genome sequence of cork oak.</title>
        <authorList>
            <person name="Ramos A.M."/>
            <person name="Usie A."/>
            <person name="Barbosa P."/>
            <person name="Barros P.M."/>
            <person name="Capote T."/>
            <person name="Chaves I."/>
            <person name="Simoes F."/>
            <person name="Abreu I."/>
            <person name="Carrasquinho I."/>
            <person name="Faro C."/>
            <person name="Guimaraes J.B."/>
            <person name="Mendonca D."/>
            <person name="Nobrega F."/>
            <person name="Rodrigues L."/>
            <person name="Saibo N.J.M."/>
            <person name="Varela M.C."/>
            <person name="Egas C."/>
            <person name="Matos J."/>
            <person name="Miguel C.M."/>
            <person name="Oliveira M.M."/>
            <person name="Ricardo C.P."/>
            <person name="Goncalves S."/>
        </authorList>
    </citation>
    <scope>NUCLEOTIDE SEQUENCE [LARGE SCALE GENOMIC DNA]</scope>
    <source>
        <strain evidence="3">cv. HL8</strain>
    </source>
</reference>
<dbReference type="InterPro" id="IPR002156">
    <property type="entry name" value="RNaseH_domain"/>
</dbReference>
<dbReference type="EMBL" id="PKMF04000249">
    <property type="protein sequence ID" value="KAK7841062.1"/>
    <property type="molecule type" value="Genomic_DNA"/>
</dbReference>
<keyword evidence="3" id="KW-1185">Reference proteome</keyword>
<evidence type="ECO:0000313" key="2">
    <source>
        <dbReference type="EMBL" id="KAK7841062.1"/>
    </source>
</evidence>
<dbReference type="Proteomes" id="UP000237347">
    <property type="component" value="Unassembled WGS sequence"/>
</dbReference>
<feature type="domain" description="RNase H type-1" evidence="1">
    <location>
        <begin position="112"/>
        <end position="175"/>
    </location>
</feature>
<protein>
    <recommendedName>
        <fullName evidence="1">RNase H type-1 domain-containing protein</fullName>
    </recommendedName>
</protein>
<dbReference type="InterPro" id="IPR052929">
    <property type="entry name" value="RNase_H-like_EbsB-rel"/>
</dbReference>
<evidence type="ECO:0000313" key="3">
    <source>
        <dbReference type="Proteomes" id="UP000237347"/>
    </source>
</evidence>
<organism evidence="2 3">
    <name type="scientific">Quercus suber</name>
    <name type="common">Cork oak</name>
    <dbReference type="NCBI Taxonomy" id="58331"/>
    <lineage>
        <taxon>Eukaryota</taxon>
        <taxon>Viridiplantae</taxon>
        <taxon>Streptophyta</taxon>
        <taxon>Embryophyta</taxon>
        <taxon>Tracheophyta</taxon>
        <taxon>Spermatophyta</taxon>
        <taxon>Magnoliopsida</taxon>
        <taxon>eudicotyledons</taxon>
        <taxon>Gunneridae</taxon>
        <taxon>Pentapetalae</taxon>
        <taxon>rosids</taxon>
        <taxon>fabids</taxon>
        <taxon>Fagales</taxon>
        <taxon>Fagaceae</taxon>
        <taxon>Quercus</taxon>
    </lineage>
</organism>
<dbReference type="PANTHER" id="PTHR47074">
    <property type="entry name" value="BNAC02G40300D PROTEIN"/>
    <property type="match status" value="1"/>
</dbReference>
<gene>
    <name evidence="2" type="ORF">CFP56_015956</name>
</gene>